<dbReference type="OrthoDB" id="9763659at2"/>
<dbReference type="GO" id="GO:0005524">
    <property type="term" value="F:ATP binding"/>
    <property type="evidence" value="ECO:0007669"/>
    <property type="project" value="UniProtKB-KW"/>
</dbReference>
<dbReference type="Proteomes" id="UP000248798">
    <property type="component" value="Unassembled WGS sequence"/>
</dbReference>
<dbReference type="InterPro" id="IPR006344">
    <property type="entry name" value="RecD"/>
</dbReference>
<keyword evidence="8" id="KW-0238">DNA-binding</keyword>
<dbReference type="Pfam" id="PF13538">
    <property type="entry name" value="UvrD_C_2"/>
    <property type="match status" value="1"/>
</dbReference>
<evidence type="ECO:0000256" key="9">
    <source>
        <dbReference type="ARBA" id="ARBA00023204"/>
    </source>
</evidence>
<evidence type="ECO:0000256" key="7">
    <source>
        <dbReference type="ARBA" id="ARBA00022840"/>
    </source>
</evidence>
<dbReference type="EC" id="3.1.11.5" evidence="14"/>
<dbReference type="GO" id="GO:0008854">
    <property type="term" value="F:exodeoxyribonuclease V activity"/>
    <property type="evidence" value="ECO:0007669"/>
    <property type="project" value="UniProtKB-EC"/>
</dbReference>
<dbReference type="GO" id="GO:0017116">
    <property type="term" value="F:single-stranded DNA helicase activity"/>
    <property type="evidence" value="ECO:0007669"/>
    <property type="project" value="TreeGrafter"/>
</dbReference>
<dbReference type="GO" id="GO:0003677">
    <property type="term" value="F:DNA binding"/>
    <property type="evidence" value="ECO:0007669"/>
    <property type="project" value="UniProtKB-KW"/>
</dbReference>
<dbReference type="EMBL" id="CP036313">
    <property type="protein sequence ID" value="QBH13865.1"/>
    <property type="molecule type" value="Genomic_DNA"/>
</dbReference>
<protein>
    <submittedName>
        <fullName evidence="14">Exodeoxyribonuclease V subunit alpha</fullName>
        <ecNumber evidence="14">3.1.11.5</ecNumber>
    </submittedName>
</protein>
<dbReference type="EMBL" id="QLNI01000018">
    <property type="protein sequence ID" value="RAM02094.1"/>
    <property type="molecule type" value="Genomic_DNA"/>
</dbReference>
<keyword evidence="4 14" id="KW-0378">Hydrolase</keyword>
<dbReference type="GO" id="GO:0006302">
    <property type="term" value="P:double-strand break repair"/>
    <property type="evidence" value="ECO:0007669"/>
    <property type="project" value="InterPro"/>
</dbReference>
<dbReference type="InterPro" id="IPR049550">
    <property type="entry name" value="RecD_N"/>
</dbReference>
<reference evidence="13 16" key="2">
    <citation type="submission" date="2019-02" db="EMBL/GenBank/DDBJ databases">
        <title>Complete genome sequence of Desulfobacter hydrogenophilus AcRS1.</title>
        <authorList>
            <person name="Marietou A."/>
            <person name="Lund M.B."/>
            <person name="Marshall I.P.G."/>
            <person name="Schreiber L."/>
            <person name="Jorgensen B."/>
        </authorList>
    </citation>
    <scope>NUCLEOTIDE SEQUENCE [LARGE SCALE GENOMIC DNA]</scope>
    <source>
        <strain evidence="13 16">AcRS1</strain>
    </source>
</reference>
<keyword evidence="10" id="KW-0413">Isomerase</keyword>
<evidence type="ECO:0000313" key="15">
    <source>
        <dbReference type="Proteomes" id="UP000248798"/>
    </source>
</evidence>
<dbReference type="Gene3D" id="3.40.50.300">
    <property type="entry name" value="P-loop containing nucleotide triphosphate hydrolases"/>
    <property type="match status" value="3"/>
</dbReference>
<dbReference type="HAMAP" id="MF_01487">
    <property type="entry name" value="RecD"/>
    <property type="match status" value="1"/>
</dbReference>
<evidence type="ECO:0000256" key="10">
    <source>
        <dbReference type="ARBA" id="ARBA00023235"/>
    </source>
</evidence>
<dbReference type="InterPro" id="IPR027785">
    <property type="entry name" value="UvrD-like_helicase_C"/>
</dbReference>
<dbReference type="GO" id="GO:0006310">
    <property type="term" value="P:DNA recombination"/>
    <property type="evidence" value="ECO:0007669"/>
    <property type="project" value="InterPro"/>
</dbReference>
<evidence type="ECO:0000256" key="1">
    <source>
        <dbReference type="ARBA" id="ARBA00022722"/>
    </source>
</evidence>
<evidence type="ECO:0000313" key="14">
    <source>
        <dbReference type="EMBL" id="RAM02094.1"/>
    </source>
</evidence>
<dbReference type="CDD" id="cd18809">
    <property type="entry name" value="SF1_C_RecD"/>
    <property type="match status" value="1"/>
</dbReference>
<feature type="domain" description="UvrD-like helicase C-terminal" evidence="11">
    <location>
        <begin position="503"/>
        <end position="549"/>
    </location>
</feature>
<keyword evidence="7" id="KW-0067">ATP-binding</keyword>
<evidence type="ECO:0000256" key="3">
    <source>
        <dbReference type="ARBA" id="ARBA00022763"/>
    </source>
</evidence>
<name>A0A328FBN9_9BACT</name>
<dbReference type="InterPro" id="IPR050534">
    <property type="entry name" value="Coronavir_polyprotein_1ab"/>
</dbReference>
<dbReference type="SUPFAM" id="SSF52540">
    <property type="entry name" value="P-loop containing nucleoside triphosphate hydrolases"/>
    <property type="match status" value="2"/>
</dbReference>
<dbReference type="GO" id="GO:0009338">
    <property type="term" value="C:exodeoxyribonuclease V complex"/>
    <property type="evidence" value="ECO:0007669"/>
    <property type="project" value="InterPro"/>
</dbReference>
<sequence>MSDFSFKDLDVLHESGIFSHLDYYFSTTMANIFKDSGPLEIISAALTCRALSKGCICLNLTSVAGTVLKSSEGKELIQLPELECWCNILENSAMVGTQVSNCGKKENDMASCIGNYPLILDRDNDLYLSRYYDFQCRLSENIRARIKRQIPGPDDAFVAHRPASYFDSQDTNKTFGQLQAVKKALCSGFIVVSGGPGTGKTYITDIIQTLLSTWANENDLAPPTVMCLAPTGKAAARLKNGATIHSALKPVKNGTGFRYNEANPLAADLVIVDEASMIDMALMTRLLEAIRPDARIVMLGDMNQLSPVQAGAVFFDLCHADVLSDFRVFLDVNFRSGGKVGIEKLAKAVNVSDADTVADILKADYPDLVFVDTAEEKEGYQARLESSILEGYKSLWDAVSIEQAMAAIDDFRVLCAHNLGHSGTLQINHLCEKILRSKEKDGINRPVFKMLLMVRRNDYKRLLFNGDTCVVIEENGMSTAWFDEKQSGTRHFRLSDLPECEPGFAVTVHKSQGSEFDTVLIIIPEQISPVVTRQLLYTGITRSRKKVIIFGSMPMIRQAVQTSVERRSNLQALLDGE</sequence>
<evidence type="ECO:0000313" key="16">
    <source>
        <dbReference type="Proteomes" id="UP000293902"/>
    </source>
</evidence>
<evidence type="ECO:0000256" key="5">
    <source>
        <dbReference type="ARBA" id="ARBA00022806"/>
    </source>
</evidence>
<keyword evidence="6" id="KW-0269">Exonuclease</keyword>
<evidence type="ECO:0000256" key="4">
    <source>
        <dbReference type="ARBA" id="ARBA00022801"/>
    </source>
</evidence>
<dbReference type="NCBIfam" id="TIGR01447">
    <property type="entry name" value="recD"/>
    <property type="match status" value="1"/>
</dbReference>
<keyword evidence="5" id="KW-0347">Helicase</keyword>
<gene>
    <name evidence="14" type="primary">recD</name>
    <name evidence="14" type="ORF">DO021_09945</name>
    <name evidence="13" type="ORF">EYB58_13595</name>
</gene>
<evidence type="ECO:0000259" key="11">
    <source>
        <dbReference type="Pfam" id="PF13538"/>
    </source>
</evidence>
<organism evidence="14 15">
    <name type="scientific">Desulfobacter hydrogenophilus</name>
    <dbReference type="NCBI Taxonomy" id="2291"/>
    <lineage>
        <taxon>Bacteria</taxon>
        <taxon>Pseudomonadati</taxon>
        <taxon>Thermodesulfobacteriota</taxon>
        <taxon>Desulfobacteria</taxon>
        <taxon>Desulfobacterales</taxon>
        <taxon>Desulfobacteraceae</taxon>
        <taxon>Desulfobacter</taxon>
    </lineage>
</organism>
<keyword evidence="9" id="KW-0234">DNA repair</keyword>
<dbReference type="PANTHER" id="PTHR43788:SF6">
    <property type="entry name" value="DNA HELICASE B"/>
    <property type="match status" value="1"/>
</dbReference>
<evidence type="ECO:0000256" key="2">
    <source>
        <dbReference type="ARBA" id="ARBA00022741"/>
    </source>
</evidence>
<dbReference type="Pfam" id="PF21185">
    <property type="entry name" value="RecD_N"/>
    <property type="match status" value="1"/>
</dbReference>
<evidence type="ECO:0000256" key="6">
    <source>
        <dbReference type="ARBA" id="ARBA00022839"/>
    </source>
</evidence>
<evidence type="ECO:0000313" key="13">
    <source>
        <dbReference type="EMBL" id="QBH13865.1"/>
    </source>
</evidence>
<dbReference type="Gene3D" id="1.10.10.1020">
    <property type="entry name" value="RecBCD complex, subunit RecD, N-terminal domain"/>
    <property type="match status" value="1"/>
</dbReference>
<dbReference type="Proteomes" id="UP000293902">
    <property type="component" value="Chromosome"/>
</dbReference>
<keyword evidence="2" id="KW-0547">Nucleotide-binding</keyword>
<dbReference type="Pfam" id="PF13245">
    <property type="entry name" value="AAA_19"/>
    <property type="match status" value="1"/>
</dbReference>
<dbReference type="AlphaFoldDB" id="A0A328FBN9"/>
<proteinExistence type="inferred from homology"/>
<dbReference type="CDD" id="cd17933">
    <property type="entry name" value="DEXSc_RecD-like"/>
    <property type="match status" value="1"/>
</dbReference>
<evidence type="ECO:0000256" key="8">
    <source>
        <dbReference type="ARBA" id="ARBA00023125"/>
    </source>
</evidence>
<dbReference type="PANTHER" id="PTHR43788">
    <property type="entry name" value="DNA2/NAM7 HELICASE FAMILY MEMBER"/>
    <property type="match status" value="1"/>
</dbReference>
<keyword evidence="3" id="KW-0227">DNA damage</keyword>
<keyword evidence="16" id="KW-1185">Reference proteome</keyword>
<dbReference type="RefSeq" id="WP_111956212.1">
    <property type="nucleotide sequence ID" value="NZ_CP036313.1"/>
</dbReference>
<feature type="domain" description="RecBCD enzyme subunit RecD N-terminal" evidence="12">
    <location>
        <begin position="14"/>
        <end position="122"/>
    </location>
</feature>
<evidence type="ECO:0000259" key="12">
    <source>
        <dbReference type="Pfam" id="PF21185"/>
    </source>
</evidence>
<dbReference type="InterPro" id="IPR041851">
    <property type="entry name" value="RecD_N_sf"/>
</dbReference>
<accession>A0A328FBN9</accession>
<dbReference type="InterPro" id="IPR027417">
    <property type="entry name" value="P-loop_NTPase"/>
</dbReference>
<keyword evidence="1" id="KW-0540">Nuclease</keyword>
<reference evidence="14 15" key="1">
    <citation type="submission" date="2018-06" db="EMBL/GenBank/DDBJ databases">
        <title>Complete Genome Sequence of Desulfobacter hydrogenophilus (DSM3380).</title>
        <authorList>
            <person name="Marietou A."/>
            <person name="Schreiber L."/>
            <person name="Marshall I."/>
            <person name="Jorgensen B."/>
        </authorList>
    </citation>
    <scope>NUCLEOTIDE SEQUENCE [LARGE SCALE GENOMIC DNA]</scope>
    <source>
        <strain evidence="14 15">DSM 3380</strain>
    </source>
</reference>